<evidence type="ECO:0000256" key="2">
    <source>
        <dbReference type="ARBA" id="ARBA00008187"/>
    </source>
</evidence>
<feature type="domain" description="GINS subunit" evidence="8">
    <location>
        <begin position="100"/>
        <end position="162"/>
    </location>
</feature>
<keyword evidence="4 6" id="KW-0235">DNA replication</keyword>
<dbReference type="Pfam" id="PF05916">
    <property type="entry name" value="Sld5"/>
    <property type="match status" value="1"/>
</dbReference>
<protein>
    <recommendedName>
        <fullName evidence="3 6">DNA replication complex GINS protein SLD5</fullName>
    </recommendedName>
</protein>
<feature type="domain" description="DNA replication complex GINS protein SLD5 C-terminal" evidence="9">
    <location>
        <begin position="192"/>
        <end position="247"/>
    </location>
</feature>
<name>A0A9I9CNE6_CUCME</name>
<organism evidence="10">
    <name type="scientific">Cucumis melo</name>
    <name type="common">Muskmelon</name>
    <dbReference type="NCBI Taxonomy" id="3656"/>
    <lineage>
        <taxon>Eukaryota</taxon>
        <taxon>Viridiplantae</taxon>
        <taxon>Streptophyta</taxon>
        <taxon>Embryophyta</taxon>
        <taxon>Tracheophyta</taxon>
        <taxon>Spermatophyta</taxon>
        <taxon>Magnoliopsida</taxon>
        <taxon>eudicotyledons</taxon>
        <taxon>Gunneridae</taxon>
        <taxon>Pentapetalae</taxon>
        <taxon>rosids</taxon>
        <taxon>fabids</taxon>
        <taxon>Cucurbitales</taxon>
        <taxon>Cucurbitaceae</taxon>
        <taxon>Benincaseae</taxon>
        <taxon>Cucumis</taxon>
    </lineage>
</organism>
<dbReference type="CDD" id="cd11711">
    <property type="entry name" value="GINS_A_Sld5"/>
    <property type="match status" value="1"/>
</dbReference>
<evidence type="ECO:0000259" key="9">
    <source>
        <dbReference type="Pfam" id="PF16922"/>
    </source>
</evidence>
<dbReference type="Gramene" id="MELO3C006096.2.1">
    <property type="protein sequence ID" value="MELO3C006096.2.1"/>
    <property type="gene ID" value="MELO3C006096.2"/>
</dbReference>
<feature type="region of interest" description="Disordered" evidence="7">
    <location>
        <begin position="1"/>
        <end position="21"/>
    </location>
</feature>
<comment type="similarity">
    <text evidence="2 6">Belongs to the GINS4/SLD5 family.</text>
</comment>
<dbReference type="InterPro" id="IPR008591">
    <property type="entry name" value="GINS_Sld5"/>
</dbReference>
<evidence type="ECO:0000256" key="5">
    <source>
        <dbReference type="ARBA" id="ARBA00023242"/>
    </source>
</evidence>
<evidence type="ECO:0000256" key="7">
    <source>
        <dbReference type="SAM" id="MobiDB-lite"/>
    </source>
</evidence>
<evidence type="ECO:0000256" key="6">
    <source>
        <dbReference type="PIRNR" id="PIRNR007764"/>
    </source>
</evidence>
<dbReference type="SUPFAM" id="SSF160059">
    <property type="entry name" value="PriA/YqbF domain"/>
    <property type="match status" value="1"/>
</dbReference>
<evidence type="ECO:0000256" key="3">
    <source>
        <dbReference type="ARBA" id="ARBA00014804"/>
    </source>
</evidence>
<dbReference type="PANTHER" id="PTHR21206">
    <property type="entry name" value="SLD5 PROTEIN"/>
    <property type="match status" value="1"/>
</dbReference>
<accession>A0A9I9CNE6</accession>
<dbReference type="GO" id="GO:0000727">
    <property type="term" value="P:double-strand break repair via break-induced replication"/>
    <property type="evidence" value="ECO:0007669"/>
    <property type="project" value="TreeGrafter"/>
</dbReference>
<dbReference type="InterPro" id="IPR021151">
    <property type="entry name" value="GINS_A"/>
</dbReference>
<dbReference type="GO" id="GO:0000811">
    <property type="term" value="C:GINS complex"/>
    <property type="evidence" value="ECO:0007669"/>
    <property type="project" value="UniProtKB-UniRule"/>
</dbReference>
<evidence type="ECO:0000313" key="10">
    <source>
        <dbReference type="EnsemblPlants" id="MELO3C006096.2.1"/>
    </source>
</evidence>
<dbReference type="SUPFAM" id="SSF158573">
    <property type="entry name" value="GINS helical bundle-like"/>
    <property type="match status" value="1"/>
</dbReference>
<comment type="subcellular location">
    <subcellularLocation>
        <location evidence="1 6">Nucleus</location>
    </subcellularLocation>
</comment>
<dbReference type="Pfam" id="PF16922">
    <property type="entry name" value="SLD5_C"/>
    <property type="match status" value="1"/>
</dbReference>
<dbReference type="PIRSF" id="PIRSF007764">
    <property type="entry name" value="Sld5"/>
    <property type="match status" value="1"/>
</dbReference>
<sequence>MASNLGGASISQTDDFETFTPTTDVEPLKRAWRNEKAAPEILPYEASLVGRIKEQIQAMFFNCVVHFLYLLITNIDTSCIHSQEDSIEEYSRSGIDPLIVSLYQMDLDRIQFLLRSYIRSRLQKIEKYMLYILKSDELFRRLSKEEITFTDRCRHDMKKHFDESVLSKLPNNYQDVLKQSITSEEDDMVPEPPLDTFVVCKSKEYLEHIQLEDEEERASSRIEEPFEMEANVLHIIRYRPIKSLVMETIALVAWMLISTLVEAHK</sequence>
<evidence type="ECO:0000256" key="1">
    <source>
        <dbReference type="ARBA" id="ARBA00004123"/>
    </source>
</evidence>
<evidence type="ECO:0000259" key="8">
    <source>
        <dbReference type="Pfam" id="PF05916"/>
    </source>
</evidence>
<keyword evidence="5 6" id="KW-0539">Nucleus</keyword>
<dbReference type="InterPro" id="IPR038749">
    <property type="entry name" value="Sld5_GINS_A"/>
</dbReference>
<dbReference type="AlphaFoldDB" id="A0A9I9CNE6"/>
<dbReference type="GO" id="GO:0006261">
    <property type="term" value="P:DNA-templated DNA replication"/>
    <property type="evidence" value="ECO:0007669"/>
    <property type="project" value="InterPro"/>
</dbReference>
<dbReference type="EnsemblPlants" id="MELO3C006096.2.1">
    <property type="protein sequence ID" value="MELO3C006096.2.1"/>
    <property type="gene ID" value="MELO3C006096.2"/>
</dbReference>
<dbReference type="Gene3D" id="1.20.58.1030">
    <property type="match status" value="1"/>
</dbReference>
<dbReference type="InterPro" id="IPR031633">
    <property type="entry name" value="SLD5_C"/>
</dbReference>
<comment type="function">
    <text evidence="6">The GINS complex plays an essential role in the initiation of DNA replication.</text>
</comment>
<dbReference type="PANTHER" id="PTHR21206:SF0">
    <property type="entry name" value="DNA REPLICATION COMPLEX GINS PROTEIN SLD5"/>
    <property type="match status" value="1"/>
</dbReference>
<reference evidence="10" key="1">
    <citation type="submission" date="2023-03" db="UniProtKB">
        <authorList>
            <consortium name="EnsemblPlants"/>
        </authorList>
    </citation>
    <scope>IDENTIFICATION</scope>
</reference>
<proteinExistence type="inferred from homology"/>
<dbReference type="InterPro" id="IPR036224">
    <property type="entry name" value="GINS_bundle-like_dom_sf"/>
</dbReference>
<evidence type="ECO:0000256" key="4">
    <source>
        <dbReference type="ARBA" id="ARBA00022705"/>
    </source>
</evidence>
<dbReference type="CDD" id="cd21692">
    <property type="entry name" value="GINS_B_Sld5"/>
    <property type="match status" value="1"/>
</dbReference>